<proteinExistence type="predicted"/>
<evidence type="ECO:0000313" key="2">
    <source>
        <dbReference type="EMBL" id="QKJ25110.1"/>
    </source>
</evidence>
<dbReference type="Pfam" id="PF12680">
    <property type="entry name" value="SnoaL_2"/>
    <property type="match status" value="1"/>
</dbReference>
<dbReference type="Gene3D" id="3.10.450.50">
    <property type="match status" value="1"/>
</dbReference>
<dbReference type="RefSeq" id="WP_173493407.1">
    <property type="nucleotide sequence ID" value="NZ_CP054056.1"/>
</dbReference>
<dbReference type="Proteomes" id="UP000501003">
    <property type="component" value="Chromosome"/>
</dbReference>
<name>A0A7D4QB86_9MICO</name>
<evidence type="ECO:0000259" key="1">
    <source>
        <dbReference type="Pfam" id="PF12680"/>
    </source>
</evidence>
<feature type="domain" description="SnoaL-like" evidence="1">
    <location>
        <begin position="12"/>
        <end position="106"/>
    </location>
</feature>
<evidence type="ECO:0000313" key="3">
    <source>
        <dbReference type="Proteomes" id="UP000501003"/>
    </source>
</evidence>
<reference evidence="2 3" key="1">
    <citation type="submission" date="2020-05" db="EMBL/GenBank/DDBJ databases">
        <title>Aquirufa sp. strain 15G-AUS-rot a new Aquirufa species.</title>
        <authorList>
            <person name="Pitt A."/>
            <person name="Hahn M.W."/>
        </authorList>
    </citation>
    <scope>NUCLEOTIDE SEQUENCE [LARGE SCALE GENOMIC DNA]</scope>
    <source>
        <strain evidence="2 3">15G-AUS-rot</strain>
    </source>
</reference>
<dbReference type="InterPro" id="IPR037401">
    <property type="entry name" value="SnoaL-like"/>
</dbReference>
<keyword evidence="3" id="KW-1185">Reference proteome</keyword>
<dbReference type="AlphaFoldDB" id="A0A7D4QB86"/>
<dbReference type="InterPro" id="IPR032710">
    <property type="entry name" value="NTF2-like_dom_sf"/>
</dbReference>
<sequence>MNAQDLIARTNEFLTAYQNKDLAAISEMVSEDVLLRDWNLEVRGKGALLFEFDKNFRSSNTIKIEVKNHYLSDLAVMAELQIVVDEQIVLAVVDRLSFDRSGLVSEIVSYKGL</sequence>
<protein>
    <submittedName>
        <fullName evidence="2">Nuclear transport factor 2 family protein</fullName>
    </submittedName>
</protein>
<dbReference type="SUPFAM" id="SSF54427">
    <property type="entry name" value="NTF2-like"/>
    <property type="match status" value="1"/>
</dbReference>
<dbReference type="EMBL" id="CP054056">
    <property type="protein sequence ID" value="QKJ25110.1"/>
    <property type="molecule type" value="Genomic_DNA"/>
</dbReference>
<gene>
    <name evidence="2" type="ORF">HRU87_02620</name>
</gene>
<accession>A0A7D4QB86</accession>
<dbReference type="KEGG" id="aqg:HRU87_02620"/>
<organism evidence="2 3">
    <name type="scientific">Aquiluna borgnonia</name>
    <dbReference type="NCBI Taxonomy" id="2499157"/>
    <lineage>
        <taxon>Bacteria</taxon>
        <taxon>Bacillati</taxon>
        <taxon>Actinomycetota</taxon>
        <taxon>Actinomycetes</taxon>
        <taxon>Micrococcales</taxon>
        <taxon>Microbacteriaceae</taxon>
        <taxon>Luna cluster</taxon>
        <taxon>Luna-1 subcluster</taxon>
        <taxon>Aquiluna</taxon>
    </lineage>
</organism>